<evidence type="ECO:0000256" key="2">
    <source>
        <dbReference type="ARBA" id="ARBA00012162"/>
    </source>
</evidence>
<dbReference type="Gene3D" id="3.40.1010.10">
    <property type="entry name" value="Cobalt-precorrin-4 Transmethylase, Domain 1"/>
    <property type="match status" value="1"/>
</dbReference>
<keyword evidence="3" id="KW-0169">Cobalamin biosynthesis</keyword>
<dbReference type="GO" id="GO:0019354">
    <property type="term" value="P:siroheme biosynthetic process"/>
    <property type="evidence" value="ECO:0007669"/>
    <property type="project" value="UniProtKB-UniPathway"/>
</dbReference>
<evidence type="ECO:0000256" key="4">
    <source>
        <dbReference type="ARBA" id="ARBA00022603"/>
    </source>
</evidence>
<evidence type="ECO:0000256" key="10">
    <source>
        <dbReference type="RuleBase" id="RU003960"/>
    </source>
</evidence>
<dbReference type="SUPFAM" id="SSF53790">
    <property type="entry name" value="Tetrapyrrole methylase"/>
    <property type="match status" value="1"/>
</dbReference>
<dbReference type="InterPro" id="IPR035996">
    <property type="entry name" value="4pyrrol_Methylase_sf"/>
</dbReference>
<dbReference type="CDD" id="cd11642">
    <property type="entry name" value="SUMT"/>
    <property type="match status" value="1"/>
</dbReference>
<evidence type="ECO:0000256" key="7">
    <source>
        <dbReference type="ARBA" id="ARBA00023244"/>
    </source>
</evidence>
<dbReference type="NCBIfam" id="NF004790">
    <property type="entry name" value="PRK06136.1"/>
    <property type="match status" value="1"/>
</dbReference>
<dbReference type="FunFam" id="3.30.950.10:FF:000001">
    <property type="entry name" value="Siroheme synthase"/>
    <property type="match status" value="1"/>
</dbReference>
<dbReference type="PROSITE" id="PS00839">
    <property type="entry name" value="SUMT_1"/>
    <property type="match status" value="1"/>
</dbReference>
<organism evidence="12">
    <name type="scientific">Magnetospirillum gryphiswaldense (strain DSM 6361 / JCM 21280 / NBRC 15271 / MSR-1)</name>
    <dbReference type="NCBI Taxonomy" id="431944"/>
    <lineage>
        <taxon>Bacteria</taxon>
        <taxon>Pseudomonadati</taxon>
        <taxon>Pseudomonadota</taxon>
        <taxon>Alphaproteobacteria</taxon>
        <taxon>Rhodospirillales</taxon>
        <taxon>Rhodospirillaceae</taxon>
        <taxon>Magnetospirillum</taxon>
    </lineage>
</organism>
<dbReference type="InterPro" id="IPR050161">
    <property type="entry name" value="Siro_Cobalamin_biosynth"/>
</dbReference>
<dbReference type="InterPro" id="IPR000878">
    <property type="entry name" value="4pyrrol_Mease"/>
</dbReference>
<sequence>MHHHLFRDSWTPAFAGVTVGGGGNDMRRGGVNKLATSKADVTVVFRTGEQVMTGKIYLVGAGPGDPELLTLKAARLNAAADVAVFDRLVADAVLDLLPPACLRIDVGKETGRHSVPQAEINAILVRLGQAGHRVVRLKGGDPYIFGRGGEEAEALVEAGIAFEVVPGITAAAGCAAAAGIPLTHRGVAQGLRLLTGHRQDDRDLDFDWHRLADPTCTLVVYMGVASAERLAGGLRGAGLPGETPVAIIERGTTPDQRTFFSRLDRLAADMARWQPKPPALLIIGRVVDHALVPHMDVIGREAAQ</sequence>
<protein>
    <recommendedName>
        <fullName evidence="2">uroporphyrinogen-III C-methyltransferase</fullName>
        <ecNumber evidence="2">2.1.1.107</ecNumber>
    </recommendedName>
</protein>
<dbReference type="EMBL" id="JN634764">
    <property type="protein sequence ID" value="AEX56130.1"/>
    <property type="molecule type" value="Genomic_DNA"/>
</dbReference>
<dbReference type="PROSITE" id="PS00840">
    <property type="entry name" value="SUMT_2"/>
    <property type="match status" value="1"/>
</dbReference>
<comment type="similarity">
    <text evidence="1 10">Belongs to the precorrin methyltransferase family.</text>
</comment>
<evidence type="ECO:0000256" key="6">
    <source>
        <dbReference type="ARBA" id="ARBA00022691"/>
    </source>
</evidence>
<dbReference type="PANTHER" id="PTHR45790">
    <property type="entry name" value="SIROHEME SYNTHASE-RELATED"/>
    <property type="match status" value="1"/>
</dbReference>
<evidence type="ECO:0000256" key="3">
    <source>
        <dbReference type="ARBA" id="ARBA00022573"/>
    </source>
</evidence>
<evidence type="ECO:0000256" key="9">
    <source>
        <dbReference type="ARBA" id="ARBA00060548"/>
    </source>
</evidence>
<dbReference type="InterPro" id="IPR003043">
    <property type="entry name" value="Uropor_MeTrfase_CS"/>
</dbReference>
<dbReference type="InterPro" id="IPR014776">
    <property type="entry name" value="4pyrrole_Mease_sub2"/>
</dbReference>
<evidence type="ECO:0000313" key="12">
    <source>
        <dbReference type="EMBL" id="AEX56130.1"/>
    </source>
</evidence>
<keyword evidence="6" id="KW-0949">S-adenosyl-L-methionine</keyword>
<dbReference type="Pfam" id="PF00590">
    <property type="entry name" value="TP_methylase"/>
    <property type="match status" value="1"/>
</dbReference>
<dbReference type="UniPathway" id="UPA00262">
    <property type="reaction ID" value="UER00211"/>
</dbReference>
<comment type="pathway">
    <text evidence="8">Porphyrin-containing compound metabolism; siroheme biosynthesis; precorrin-2 from uroporphyrinogen III: step 1/1.</text>
</comment>
<dbReference type="GO" id="GO:0009236">
    <property type="term" value="P:cobalamin biosynthetic process"/>
    <property type="evidence" value="ECO:0007669"/>
    <property type="project" value="UniProtKB-KW"/>
</dbReference>
<keyword evidence="5 10" id="KW-0808">Transferase</keyword>
<reference evidence="12" key="1">
    <citation type="submission" date="2011-08" db="EMBL/GenBank/DDBJ databases">
        <authorList>
            <person name="Li Y."/>
        </authorList>
    </citation>
    <scope>NUCLEOTIDE SEQUENCE</scope>
    <source>
        <strain evidence="12">MSR-1</strain>
    </source>
</reference>
<dbReference type="EC" id="2.1.1.107" evidence="2"/>
<dbReference type="AlphaFoldDB" id="H2DQ65"/>
<evidence type="ECO:0000256" key="8">
    <source>
        <dbReference type="ARBA" id="ARBA00025705"/>
    </source>
</evidence>
<dbReference type="GO" id="GO:0032259">
    <property type="term" value="P:methylation"/>
    <property type="evidence" value="ECO:0007669"/>
    <property type="project" value="UniProtKB-KW"/>
</dbReference>
<dbReference type="InterPro" id="IPR014777">
    <property type="entry name" value="4pyrrole_Mease_sub1"/>
</dbReference>
<keyword evidence="7" id="KW-0627">Porphyrin biosynthesis</keyword>
<gene>
    <name evidence="12" type="primary">nirE</name>
</gene>
<dbReference type="PANTHER" id="PTHR45790:SF3">
    <property type="entry name" value="S-ADENOSYL-L-METHIONINE-DEPENDENT UROPORPHYRINOGEN III METHYLTRANSFERASE, CHLOROPLASTIC"/>
    <property type="match status" value="1"/>
</dbReference>
<evidence type="ECO:0000256" key="5">
    <source>
        <dbReference type="ARBA" id="ARBA00022679"/>
    </source>
</evidence>
<dbReference type="InterPro" id="IPR006366">
    <property type="entry name" value="CobA/CysG_C"/>
</dbReference>
<dbReference type="Gene3D" id="3.30.950.10">
    <property type="entry name" value="Methyltransferase, Cobalt-precorrin-4 Transmethylase, Domain 2"/>
    <property type="match status" value="1"/>
</dbReference>
<comment type="pathway">
    <text evidence="9">Cofactor biosynthesis; adenosylcobalamin biosynthesis; precorrin-2 from uroporphyrinogen III: step 1/1.</text>
</comment>
<dbReference type="FunFam" id="3.40.1010.10:FF:000001">
    <property type="entry name" value="Siroheme synthase"/>
    <property type="match status" value="1"/>
</dbReference>
<dbReference type="GO" id="GO:0004851">
    <property type="term" value="F:uroporphyrin-III C-methyltransferase activity"/>
    <property type="evidence" value="ECO:0007669"/>
    <property type="project" value="UniProtKB-EC"/>
</dbReference>
<dbReference type="NCBIfam" id="TIGR01469">
    <property type="entry name" value="cobA_cysG_Cterm"/>
    <property type="match status" value="1"/>
</dbReference>
<evidence type="ECO:0000259" key="11">
    <source>
        <dbReference type="Pfam" id="PF00590"/>
    </source>
</evidence>
<accession>H2DQ65</accession>
<feature type="domain" description="Tetrapyrrole methylase" evidence="11">
    <location>
        <begin position="55"/>
        <end position="266"/>
    </location>
</feature>
<evidence type="ECO:0000256" key="1">
    <source>
        <dbReference type="ARBA" id="ARBA00005879"/>
    </source>
</evidence>
<name>H2DQ65_MAGGM</name>
<keyword evidence="4 10" id="KW-0489">Methyltransferase</keyword>
<proteinExistence type="inferred from homology"/>